<accession>A0AC35THI9</accession>
<protein>
    <submittedName>
        <fullName evidence="2">C-type lectin domain-containing protein</fullName>
    </submittedName>
</protein>
<evidence type="ECO:0000313" key="1">
    <source>
        <dbReference type="Proteomes" id="UP000095286"/>
    </source>
</evidence>
<sequence>MTRLKKLIFLYASFFWGLTLSSRIVWLEFLLPDSWVKYGDSCFLILRHKLSFDGAEHACNNIIPSYGTFQKKFVKLGSLLIYIHPKIDFKNSIALPR</sequence>
<dbReference type="WBParaSite" id="RSKR_0000065975.1">
    <property type="protein sequence ID" value="RSKR_0000065975.1"/>
    <property type="gene ID" value="RSKR_0000065975"/>
</dbReference>
<organism evidence="1 2">
    <name type="scientific">Rhabditophanes sp. KR3021</name>
    <dbReference type="NCBI Taxonomy" id="114890"/>
    <lineage>
        <taxon>Eukaryota</taxon>
        <taxon>Metazoa</taxon>
        <taxon>Ecdysozoa</taxon>
        <taxon>Nematoda</taxon>
        <taxon>Chromadorea</taxon>
        <taxon>Rhabditida</taxon>
        <taxon>Tylenchina</taxon>
        <taxon>Panagrolaimomorpha</taxon>
        <taxon>Strongyloidoidea</taxon>
        <taxon>Alloionematidae</taxon>
        <taxon>Rhabditophanes</taxon>
    </lineage>
</organism>
<name>A0AC35THI9_9BILA</name>
<evidence type="ECO:0000313" key="2">
    <source>
        <dbReference type="WBParaSite" id="RSKR_0000065975.1"/>
    </source>
</evidence>
<dbReference type="Proteomes" id="UP000095286">
    <property type="component" value="Unplaced"/>
</dbReference>
<reference evidence="2" key="1">
    <citation type="submission" date="2016-11" db="UniProtKB">
        <authorList>
            <consortium name="WormBaseParasite"/>
        </authorList>
    </citation>
    <scope>IDENTIFICATION</scope>
    <source>
        <strain evidence="2">KR3021</strain>
    </source>
</reference>
<proteinExistence type="predicted"/>